<dbReference type="SMART" id="SM00248">
    <property type="entry name" value="ANK"/>
    <property type="match status" value="3"/>
</dbReference>
<sequence length="197" mass="21634">MEQVHAAWLAAGSRGDAQTMRRLHAQHPQWLDLQRSTRSAAAPGTAAPTRQQFCSWEYFHLCTIGASALLTAAWDGCAEIVELLLEAGQDPNTSDDGGLTAMMVAILRYNVVAMRCVFRNGEAVRRNLVVDCREEETQLLKRVLAVVDLLVRFGADVNKRNKEGYSALHYAGTGDILDIAKYLLDAGSAMEAQDLVK</sequence>
<proteinExistence type="predicted"/>
<comment type="caution">
    <text evidence="4">The sequence shown here is derived from an EMBL/GenBank/DDBJ whole genome shotgun (WGS) entry which is preliminary data.</text>
</comment>
<feature type="repeat" description="ANK" evidence="3">
    <location>
        <begin position="163"/>
        <end position="195"/>
    </location>
</feature>
<organism evidence="4 5">
    <name type="scientific">Phytophthora oleae</name>
    <dbReference type="NCBI Taxonomy" id="2107226"/>
    <lineage>
        <taxon>Eukaryota</taxon>
        <taxon>Sar</taxon>
        <taxon>Stramenopiles</taxon>
        <taxon>Oomycota</taxon>
        <taxon>Peronosporomycetes</taxon>
        <taxon>Peronosporales</taxon>
        <taxon>Peronosporaceae</taxon>
        <taxon>Phytophthora</taxon>
    </lineage>
</organism>
<feature type="repeat" description="ANK" evidence="3">
    <location>
        <begin position="64"/>
        <end position="96"/>
    </location>
</feature>
<dbReference type="InterPro" id="IPR036770">
    <property type="entry name" value="Ankyrin_rpt-contain_sf"/>
</dbReference>
<name>A0ABD3EQX0_9STRA</name>
<keyword evidence="2 3" id="KW-0040">ANK repeat</keyword>
<dbReference type="Gene3D" id="1.25.40.20">
    <property type="entry name" value="Ankyrin repeat-containing domain"/>
    <property type="match status" value="2"/>
</dbReference>
<keyword evidence="5" id="KW-1185">Reference proteome</keyword>
<accession>A0ABD3EQX0</accession>
<reference evidence="4 5" key="1">
    <citation type="submission" date="2024-09" db="EMBL/GenBank/DDBJ databases">
        <title>Genome sequencing and assembly of Phytophthora oleae, isolate VK10A, causative agent of rot of olive drupes.</title>
        <authorList>
            <person name="Conti Taguali S."/>
            <person name="Riolo M."/>
            <person name="La Spada F."/>
            <person name="Cacciola S.O."/>
            <person name="Dionisio G."/>
        </authorList>
    </citation>
    <scope>NUCLEOTIDE SEQUENCE [LARGE SCALE GENOMIC DNA]</scope>
    <source>
        <strain evidence="4 5">VK10A</strain>
    </source>
</reference>
<evidence type="ECO:0000256" key="3">
    <source>
        <dbReference type="PROSITE-ProRule" id="PRU00023"/>
    </source>
</evidence>
<evidence type="ECO:0000256" key="2">
    <source>
        <dbReference type="ARBA" id="ARBA00023043"/>
    </source>
</evidence>
<dbReference type="PANTHER" id="PTHR24171">
    <property type="entry name" value="ANKYRIN REPEAT DOMAIN-CONTAINING PROTEIN 39-RELATED"/>
    <property type="match status" value="1"/>
</dbReference>
<dbReference type="EMBL" id="JBIMZQ010000076">
    <property type="protein sequence ID" value="KAL3656682.1"/>
    <property type="molecule type" value="Genomic_DNA"/>
</dbReference>
<dbReference type="PROSITE" id="PS50297">
    <property type="entry name" value="ANK_REP_REGION"/>
    <property type="match status" value="2"/>
</dbReference>
<dbReference type="InterPro" id="IPR002110">
    <property type="entry name" value="Ankyrin_rpt"/>
</dbReference>
<dbReference type="SUPFAM" id="SSF48403">
    <property type="entry name" value="Ankyrin repeat"/>
    <property type="match status" value="1"/>
</dbReference>
<keyword evidence="1" id="KW-0677">Repeat</keyword>
<protein>
    <submittedName>
        <fullName evidence="4">Uncharacterized protein</fullName>
    </submittedName>
</protein>
<evidence type="ECO:0000313" key="4">
    <source>
        <dbReference type="EMBL" id="KAL3656682.1"/>
    </source>
</evidence>
<dbReference type="Proteomes" id="UP001632037">
    <property type="component" value="Unassembled WGS sequence"/>
</dbReference>
<dbReference type="AlphaFoldDB" id="A0ABD3EQX0"/>
<dbReference type="Pfam" id="PF12796">
    <property type="entry name" value="Ank_2"/>
    <property type="match status" value="1"/>
</dbReference>
<evidence type="ECO:0000313" key="5">
    <source>
        <dbReference type="Proteomes" id="UP001632037"/>
    </source>
</evidence>
<dbReference type="Pfam" id="PF13857">
    <property type="entry name" value="Ank_5"/>
    <property type="match status" value="1"/>
</dbReference>
<evidence type="ECO:0000256" key="1">
    <source>
        <dbReference type="ARBA" id="ARBA00022737"/>
    </source>
</evidence>
<gene>
    <name evidence="4" type="ORF">V7S43_018462</name>
</gene>
<dbReference type="PROSITE" id="PS50088">
    <property type="entry name" value="ANK_REPEAT"/>
    <property type="match status" value="2"/>
</dbReference>